<keyword evidence="2 5" id="KW-0689">Ribosomal protein</keyword>
<evidence type="ECO:0000259" key="7">
    <source>
        <dbReference type="SMART" id="SM00739"/>
    </source>
</evidence>
<evidence type="ECO:0000256" key="4">
    <source>
        <dbReference type="ARBA" id="ARBA00035206"/>
    </source>
</evidence>
<sequence>MKFHVKKGDTVKVISGNSKGKTGAILEVDPSKYRAIVEGVNMVTKHTKPSATNPEGGIKKVEASIHISNLMLVDPATGQATKVARKAGDDGKLVRVSKKTGEVING</sequence>
<dbReference type="HAMAP" id="MF_01326_B">
    <property type="entry name" value="Ribosomal_uL24_B"/>
    <property type="match status" value="1"/>
</dbReference>
<proteinExistence type="inferred from homology"/>
<dbReference type="SMART" id="SM00739">
    <property type="entry name" value="KOW"/>
    <property type="match status" value="1"/>
</dbReference>
<dbReference type="PROSITE" id="PS01108">
    <property type="entry name" value="RIBOSOMAL_L24"/>
    <property type="match status" value="1"/>
</dbReference>
<accession>A0ABY6CQM0</accession>
<evidence type="ECO:0000313" key="8">
    <source>
        <dbReference type="EMBL" id="UXP32808.1"/>
    </source>
</evidence>
<dbReference type="InterPro" id="IPR057264">
    <property type="entry name" value="Ribosomal_uL24_C"/>
</dbReference>
<dbReference type="PANTHER" id="PTHR12903">
    <property type="entry name" value="MITOCHONDRIAL RIBOSOMAL PROTEIN L24"/>
    <property type="match status" value="1"/>
</dbReference>
<comment type="function">
    <text evidence="5">One of two assembly initiator proteins, it binds directly to the 5'-end of the 23S rRNA, where it nucleates assembly of the 50S subunit.</text>
</comment>
<keyword evidence="5" id="KW-0694">RNA-binding</keyword>
<evidence type="ECO:0000256" key="3">
    <source>
        <dbReference type="ARBA" id="ARBA00023274"/>
    </source>
</evidence>
<name>A0ABY6CQM0_9BACT</name>
<dbReference type="Proteomes" id="UP001065174">
    <property type="component" value="Chromosome"/>
</dbReference>
<dbReference type="InterPro" id="IPR014722">
    <property type="entry name" value="Rib_uL2_dom2"/>
</dbReference>
<dbReference type="NCBIfam" id="TIGR01079">
    <property type="entry name" value="rplX_bact"/>
    <property type="match status" value="1"/>
</dbReference>
<keyword evidence="9" id="KW-1185">Reference proteome</keyword>
<dbReference type="InterPro" id="IPR003256">
    <property type="entry name" value="Ribosomal_uL24"/>
</dbReference>
<dbReference type="SUPFAM" id="SSF50104">
    <property type="entry name" value="Translation proteins SH3-like domain"/>
    <property type="match status" value="1"/>
</dbReference>
<dbReference type="CDD" id="cd06089">
    <property type="entry name" value="KOW_RPL26"/>
    <property type="match status" value="1"/>
</dbReference>
<dbReference type="InterPro" id="IPR008991">
    <property type="entry name" value="Translation_prot_SH3-like_sf"/>
</dbReference>
<organism evidence="8 9">
    <name type="scientific">Reichenbachiella agarivorans</name>
    <dbReference type="NCBI Taxonomy" id="2979464"/>
    <lineage>
        <taxon>Bacteria</taxon>
        <taxon>Pseudomonadati</taxon>
        <taxon>Bacteroidota</taxon>
        <taxon>Cytophagia</taxon>
        <taxon>Cytophagales</taxon>
        <taxon>Reichenbachiellaceae</taxon>
        <taxon>Reichenbachiella</taxon>
    </lineage>
</organism>
<evidence type="ECO:0000256" key="5">
    <source>
        <dbReference type="HAMAP-Rule" id="MF_01326"/>
    </source>
</evidence>
<dbReference type="Pfam" id="PF00467">
    <property type="entry name" value="KOW"/>
    <property type="match status" value="1"/>
</dbReference>
<dbReference type="RefSeq" id="WP_262310241.1">
    <property type="nucleotide sequence ID" value="NZ_CP106679.1"/>
</dbReference>
<dbReference type="InterPro" id="IPR041988">
    <property type="entry name" value="Ribosomal_uL24_KOW"/>
</dbReference>
<dbReference type="InterPro" id="IPR005824">
    <property type="entry name" value="KOW"/>
</dbReference>
<evidence type="ECO:0000313" key="9">
    <source>
        <dbReference type="Proteomes" id="UP001065174"/>
    </source>
</evidence>
<comment type="subunit">
    <text evidence="5">Part of the 50S ribosomal subunit.</text>
</comment>
<evidence type="ECO:0000256" key="2">
    <source>
        <dbReference type="ARBA" id="ARBA00022980"/>
    </source>
</evidence>
<evidence type="ECO:0000256" key="6">
    <source>
        <dbReference type="RuleBase" id="RU003477"/>
    </source>
</evidence>
<comment type="similarity">
    <text evidence="1 5 6">Belongs to the universal ribosomal protein uL24 family.</text>
</comment>
<dbReference type="GO" id="GO:0005840">
    <property type="term" value="C:ribosome"/>
    <property type="evidence" value="ECO:0007669"/>
    <property type="project" value="UniProtKB-KW"/>
</dbReference>
<dbReference type="InterPro" id="IPR005825">
    <property type="entry name" value="Ribosomal_uL24_CS"/>
</dbReference>
<evidence type="ECO:0000256" key="1">
    <source>
        <dbReference type="ARBA" id="ARBA00010618"/>
    </source>
</evidence>
<protein>
    <recommendedName>
        <fullName evidence="4 5">Large ribosomal subunit protein uL24</fullName>
    </recommendedName>
</protein>
<dbReference type="EMBL" id="CP106679">
    <property type="protein sequence ID" value="UXP32808.1"/>
    <property type="molecule type" value="Genomic_DNA"/>
</dbReference>
<dbReference type="Pfam" id="PF17136">
    <property type="entry name" value="ribosomal_L24"/>
    <property type="match status" value="1"/>
</dbReference>
<comment type="function">
    <text evidence="5">One of the proteins that surrounds the polypeptide exit tunnel on the outside of the subunit.</text>
</comment>
<keyword evidence="3 5" id="KW-0687">Ribonucleoprotein</keyword>
<keyword evidence="5" id="KW-0699">rRNA-binding</keyword>
<gene>
    <name evidence="5 8" type="primary">rplX</name>
    <name evidence="8" type="ORF">N6H18_02380</name>
</gene>
<dbReference type="Gene3D" id="2.30.30.30">
    <property type="match status" value="1"/>
</dbReference>
<feature type="domain" description="KOW" evidence="7">
    <location>
        <begin position="4"/>
        <end position="31"/>
    </location>
</feature>
<reference evidence="8" key="1">
    <citation type="submission" date="2022-09" db="EMBL/GenBank/DDBJ databases">
        <title>Comparative genomics and taxonomic characterization of three novel marine species of genus Reichenbachiella exhibiting antioxidant and polysaccharide degradation activities.</title>
        <authorList>
            <person name="Muhammad N."/>
            <person name="Lee Y.-J."/>
            <person name="Ko J."/>
            <person name="Kim S.-G."/>
        </authorList>
    </citation>
    <scope>NUCLEOTIDE SEQUENCE</scope>
    <source>
        <strain evidence="8">BKB1-1</strain>
    </source>
</reference>